<accession>A0A1G8ZCJ8</accession>
<comment type="similarity">
    <text evidence="1">Belongs to the CutA family.</text>
</comment>
<organism evidence="2 3">
    <name type="scientific">Meinhardsimonia xiamenensis</name>
    <dbReference type="NCBI Taxonomy" id="990712"/>
    <lineage>
        <taxon>Bacteria</taxon>
        <taxon>Pseudomonadati</taxon>
        <taxon>Pseudomonadota</taxon>
        <taxon>Alphaproteobacteria</taxon>
        <taxon>Rhodobacterales</taxon>
        <taxon>Paracoccaceae</taxon>
        <taxon>Meinhardsimonia</taxon>
    </lineage>
</organism>
<dbReference type="Gene3D" id="3.30.70.120">
    <property type="match status" value="1"/>
</dbReference>
<dbReference type="AlphaFoldDB" id="A0A1G8ZCJ8"/>
<dbReference type="Pfam" id="PF03091">
    <property type="entry name" value="CutA1"/>
    <property type="match status" value="1"/>
</dbReference>
<evidence type="ECO:0000313" key="3">
    <source>
        <dbReference type="Proteomes" id="UP000199328"/>
    </source>
</evidence>
<dbReference type="RefSeq" id="WP_245656891.1">
    <property type="nucleotide sequence ID" value="NZ_FNFV01000001.1"/>
</dbReference>
<dbReference type="GO" id="GO:0010038">
    <property type="term" value="P:response to metal ion"/>
    <property type="evidence" value="ECO:0007669"/>
    <property type="project" value="InterPro"/>
</dbReference>
<dbReference type="InterPro" id="IPR004323">
    <property type="entry name" value="Ion_tolerance_CutA"/>
</dbReference>
<dbReference type="PANTHER" id="PTHR23419:SF8">
    <property type="entry name" value="FI09726P"/>
    <property type="match status" value="1"/>
</dbReference>
<dbReference type="GO" id="GO:0005507">
    <property type="term" value="F:copper ion binding"/>
    <property type="evidence" value="ECO:0007669"/>
    <property type="project" value="TreeGrafter"/>
</dbReference>
<reference evidence="3" key="1">
    <citation type="submission" date="2016-10" db="EMBL/GenBank/DDBJ databases">
        <authorList>
            <person name="Varghese N."/>
            <person name="Submissions S."/>
        </authorList>
    </citation>
    <scope>NUCLEOTIDE SEQUENCE [LARGE SCALE GENOMIC DNA]</scope>
    <source>
        <strain evidence="3">CGMCC 1.10789</strain>
    </source>
</reference>
<dbReference type="Proteomes" id="UP000199328">
    <property type="component" value="Unassembled WGS sequence"/>
</dbReference>
<name>A0A1G8ZCJ8_9RHOB</name>
<evidence type="ECO:0000256" key="1">
    <source>
        <dbReference type="ARBA" id="ARBA00010169"/>
    </source>
</evidence>
<dbReference type="InterPro" id="IPR011322">
    <property type="entry name" value="N-reg_PII-like_a/b"/>
</dbReference>
<dbReference type="STRING" id="990712.SAMN05216257_101675"/>
<gene>
    <name evidence="2" type="ORF">SAMN05216257_101675</name>
</gene>
<sequence length="105" mass="11493">MTRVVELHVTCPDEDTAASLARAALKARLAACANISGPVRSLFHWQGRIEEEGEVVLALKTRRGCVADLVELIRTRHPYDLPAITWTGVEAEPDTAAWIRDETGG</sequence>
<dbReference type="InterPro" id="IPR015867">
    <property type="entry name" value="N-reg_PII/ATP_PRibTrfase_C"/>
</dbReference>
<evidence type="ECO:0000313" key="2">
    <source>
        <dbReference type="EMBL" id="SDK12819.1"/>
    </source>
</evidence>
<dbReference type="SUPFAM" id="SSF54913">
    <property type="entry name" value="GlnB-like"/>
    <property type="match status" value="1"/>
</dbReference>
<proteinExistence type="inferred from homology"/>
<dbReference type="PANTHER" id="PTHR23419">
    <property type="entry name" value="DIVALENT CATION TOLERANCE CUTA-RELATED"/>
    <property type="match status" value="1"/>
</dbReference>
<keyword evidence="3" id="KW-1185">Reference proteome</keyword>
<protein>
    <submittedName>
        <fullName evidence="2">Divalent cation tolerance protein</fullName>
    </submittedName>
</protein>
<dbReference type="EMBL" id="FNFV01000001">
    <property type="protein sequence ID" value="SDK12819.1"/>
    <property type="molecule type" value="Genomic_DNA"/>
</dbReference>